<feature type="transmembrane region" description="Helical" evidence="1">
    <location>
        <begin position="427"/>
        <end position="449"/>
    </location>
</feature>
<dbReference type="Gene3D" id="3.30.70.1440">
    <property type="entry name" value="Multidrug efflux transporter AcrB pore domain"/>
    <property type="match status" value="1"/>
</dbReference>
<feature type="transmembrane region" description="Helical" evidence="1">
    <location>
        <begin position="1007"/>
        <end position="1033"/>
    </location>
</feature>
<feature type="transmembrane region" description="Helical" evidence="1">
    <location>
        <begin position="12"/>
        <end position="33"/>
    </location>
</feature>
<dbReference type="SUPFAM" id="SSF82693">
    <property type="entry name" value="Multidrug efflux transporter AcrB pore domain, PN1, PN2, PC1 and PC2 subdomains"/>
    <property type="match status" value="3"/>
</dbReference>
<feature type="transmembrane region" description="Helical" evidence="1">
    <location>
        <begin position="979"/>
        <end position="995"/>
    </location>
</feature>
<dbReference type="RefSeq" id="WP_040100057.1">
    <property type="nucleotide sequence ID" value="NZ_JWJD01000005.1"/>
</dbReference>
<dbReference type="InterPro" id="IPR027463">
    <property type="entry name" value="AcrB_DN_DC_subdom"/>
</dbReference>
<dbReference type="Proteomes" id="UP000035068">
    <property type="component" value="Unassembled WGS sequence"/>
</dbReference>
<feature type="transmembrane region" description="Helical" evidence="1">
    <location>
        <begin position="930"/>
        <end position="951"/>
    </location>
</feature>
<dbReference type="Pfam" id="PF00873">
    <property type="entry name" value="ACR_tran"/>
    <property type="match status" value="1"/>
</dbReference>
<dbReference type="GO" id="GO:0005886">
    <property type="term" value="C:plasma membrane"/>
    <property type="evidence" value="ECO:0007669"/>
    <property type="project" value="TreeGrafter"/>
</dbReference>
<feature type="transmembrane region" description="Helical" evidence="1">
    <location>
        <begin position="356"/>
        <end position="376"/>
    </location>
</feature>
<name>A0A0C2DRL4_9BACT</name>
<evidence type="ECO:0000256" key="1">
    <source>
        <dbReference type="SAM" id="Phobius"/>
    </source>
</evidence>
<organism evidence="2 3">
    <name type="scientific">Geoalkalibacter ferrihydriticus DSM 17813</name>
    <dbReference type="NCBI Taxonomy" id="1121915"/>
    <lineage>
        <taxon>Bacteria</taxon>
        <taxon>Pseudomonadati</taxon>
        <taxon>Thermodesulfobacteriota</taxon>
        <taxon>Desulfuromonadia</taxon>
        <taxon>Desulfuromonadales</taxon>
        <taxon>Geoalkalibacteraceae</taxon>
        <taxon>Geoalkalibacter</taxon>
    </lineage>
</organism>
<sequence>MNGPIRWMARNHVAANLLMLIFVVGGLIMATSIKQEIFPEVSLDTIQVSVAYPGAGPEEIEDGILLQIEDVLTEVDGIREIRATAIEGMGMVNAVLRTGENPDIILQDVKSAVDRIITFPEDAERPVITKLLNRREVVSVVVYGELSDHSLRERAELIRDELLDFEQITQVELGGMRPYEISIEISEENLRRYDLTLDQVAQRVRRASLDLPGGAIKTAGGEILLRTMERRYFGPGYADISLITRPDGTQVRLGDLAEVRDDFRETDTFARFDDQPAAMIKVYRVGEQKPTEISEIVTRYVADKRLELPPSVSLGIWNDTSELLESRMNLLIKNALIGLVLVFIILGLFLEIRLALWVMLGIPVSFLGAMLFMPAMDVSINMISLFAFIMALGIVVDDAIVVGENVFDHRQMGKPYLKAAMDGAVEVGRPVIFSVLTTITAFMPLVFVSGMMGKFIGVIPLVVISILVVSLIEVLFVLPAHLSLGGPRSAPGGILGSVDRTRRRFGRALDRFIAGPYRRVLTACLRFRYATVAAAIACLLLSVGLVGGGFIRFLFMPVVDGDVILVSVEMPPGTPVEITREVQEHIVDQAYAVIAEHDQANPGKPSILRNIYALVGTTMDQGGPNPGDTSSGAHLADIALFLQPSEERDIAATEISQRWRRLVGEVPGARNLTFKSNLMMLGANIDVQLAHQDFNVLQQAAAHLKEALAGYPGVSDIVDNYAPGKRELKLRLTPEALTLGITEEDLGRQVRAAFHGAEALRLQRGRNEVRVMVRYPEEDRRSLWDFEQMRIRTPDGGELPLDRAAFVSEGRGYSQINRSDRKRVINISADVDEKTANANQILQDLQAGFLPQLRAEFPGLNFDLEGEEKERRDSVGSMRQGFALALFGIYALLAIPFRSYSQPLLIMSAIPFGAVGAILGHLLMGYDLTILSLFGIVALSGVVVNASLLLIDRINRSRRDGKDLLEAVIEGSQRRFRPILLTSLTTFFGLAPMILETSVQAKFLIPMAISLGFGVLFSTGITLLLLPCLYVVLEDIRGLFGLRPTHGDHQSDLESPQT</sequence>
<evidence type="ECO:0000313" key="2">
    <source>
        <dbReference type="EMBL" id="KIH76099.1"/>
    </source>
</evidence>
<dbReference type="SUPFAM" id="SSF82866">
    <property type="entry name" value="Multidrug efflux transporter AcrB transmembrane domain"/>
    <property type="match status" value="2"/>
</dbReference>
<protein>
    <submittedName>
        <fullName evidence="2">Acriflavin resistance protein</fullName>
    </submittedName>
</protein>
<comment type="caution">
    <text evidence="2">The sequence shown here is derived from an EMBL/GenBank/DDBJ whole genome shotgun (WGS) entry which is preliminary data.</text>
</comment>
<dbReference type="Gene3D" id="3.30.70.1320">
    <property type="entry name" value="Multidrug efflux transporter AcrB pore domain like"/>
    <property type="match status" value="1"/>
</dbReference>
<feature type="transmembrane region" description="Helical" evidence="1">
    <location>
        <begin position="904"/>
        <end position="924"/>
    </location>
</feature>
<dbReference type="PANTHER" id="PTHR32063:SF33">
    <property type="entry name" value="RND SUPERFAMILY EFFLUX PUMP PERMEASE COMPONENT"/>
    <property type="match status" value="1"/>
</dbReference>
<dbReference type="InterPro" id="IPR001036">
    <property type="entry name" value="Acrflvin-R"/>
</dbReference>
<feature type="transmembrane region" description="Helical" evidence="1">
    <location>
        <begin position="527"/>
        <end position="555"/>
    </location>
</feature>
<feature type="transmembrane region" description="Helical" evidence="1">
    <location>
        <begin position="455"/>
        <end position="478"/>
    </location>
</feature>
<dbReference type="SUPFAM" id="SSF82714">
    <property type="entry name" value="Multidrug efflux transporter AcrB TolC docking domain, DN and DC subdomains"/>
    <property type="match status" value="2"/>
</dbReference>
<dbReference type="PANTHER" id="PTHR32063">
    <property type="match status" value="1"/>
</dbReference>
<evidence type="ECO:0000313" key="3">
    <source>
        <dbReference type="Proteomes" id="UP000035068"/>
    </source>
</evidence>
<gene>
    <name evidence="2" type="ORF">GFER_12685</name>
</gene>
<dbReference type="AlphaFoldDB" id="A0A0C2DRL4"/>
<feature type="transmembrane region" description="Helical" evidence="1">
    <location>
        <begin position="330"/>
        <end position="349"/>
    </location>
</feature>
<feature type="transmembrane region" description="Helical" evidence="1">
    <location>
        <begin position="382"/>
        <end position="407"/>
    </location>
</feature>
<dbReference type="EMBL" id="JWJD01000005">
    <property type="protein sequence ID" value="KIH76099.1"/>
    <property type="molecule type" value="Genomic_DNA"/>
</dbReference>
<keyword evidence="1" id="KW-0472">Membrane</keyword>
<feature type="transmembrane region" description="Helical" evidence="1">
    <location>
        <begin position="881"/>
        <end position="897"/>
    </location>
</feature>
<dbReference type="PRINTS" id="PR00702">
    <property type="entry name" value="ACRIFLAVINRP"/>
</dbReference>
<dbReference type="Gene3D" id="3.30.2090.10">
    <property type="entry name" value="Multidrug efflux transporter AcrB TolC docking domain, DN and DC subdomains"/>
    <property type="match status" value="2"/>
</dbReference>
<proteinExistence type="predicted"/>
<accession>A0A0C2DRL4</accession>
<dbReference type="GO" id="GO:0042910">
    <property type="term" value="F:xenobiotic transmembrane transporter activity"/>
    <property type="evidence" value="ECO:0007669"/>
    <property type="project" value="TreeGrafter"/>
</dbReference>
<reference evidence="2 3" key="1">
    <citation type="submission" date="2014-12" db="EMBL/GenBank/DDBJ databases">
        <title>Genomes of Geoalkalibacter ferrihydriticus and Geoalkalibacter subterraneus, two haloalkaliphilic metal-reducing members of the Geobacteraceae.</title>
        <authorList>
            <person name="Badalamenti J.P."/>
            <person name="Torres C.I."/>
            <person name="Krajmalnik-Brown R."/>
            <person name="Bond D.R."/>
        </authorList>
    </citation>
    <scope>NUCLEOTIDE SEQUENCE [LARGE SCALE GENOMIC DNA]</scope>
    <source>
        <strain evidence="2 3">DSM 17813</strain>
    </source>
</reference>
<keyword evidence="1" id="KW-0812">Transmembrane</keyword>
<dbReference type="Gene3D" id="3.30.70.1430">
    <property type="entry name" value="Multidrug efflux transporter AcrB pore domain"/>
    <property type="match status" value="2"/>
</dbReference>
<keyword evidence="1" id="KW-1133">Transmembrane helix</keyword>
<keyword evidence="3" id="KW-1185">Reference proteome</keyword>
<dbReference type="Gene3D" id="1.20.1640.10">
    <property type="entry name" value="Multidrug efflux transporter AcrB transmembrane domain"/>
    <property type="match status" value="2"/>
</dbReference>